<dbReference type="GO" id="GO:0006352">
    <property type="term" value="P:DNA-templated transcription initiation"/>
    <property type="evidence" value="ECO:0007669"/>
    <property type="project" value="InterPro"/>
</dbReference>
<evidence type="ECO:0000313" key="1">
    <source>
        <dbReference type="EMBL" id="MDB7932160.1"/>
    </source>
</evidence>
<dbReference type="InterPro" id="IPR013325">
    <property type="entry name" value="RNA_pol_sigma_r2"/>
</dbReference>
<dbReference type="GO" id="GO:0003700">
    <property type="term" value="F:DNA-binding transcription factor activity"/>
    <property type="evidence" value="ECO:0007669"/>
    <property type="project" value="InterPro"/>
</dbReference>
<reference evidence="1" key="1">
    <citation type="submission" date="2023-01" db="EMBL/GenBank/DDBJ databases">
        <title>Human gut microbiome strain richness.</title>
        <authorList>
            <person name="Chen-Liaw A."/>
        </authorList>
    </citation>
    <scope>NUCLEOTIDE SEQUENCE</scope>
    <source>
        <strain evidence="1">1001287st1_F4_1001285I_161205</strain>
    </source>
</reference>
<accession>A0AAW6CD74</accession>
<dbReference type="Proteomes" id="UP001211173">
    <property type="component" value="Unassembled WGS sequence"/>
</dbReference>
<dbReference type="EMBL" id="JAQLWV010000004">
    <property type="protein sequence ID" value="MDB7932160.1"/>
    <property type="molecule type" value="Genomic_DNA"/>
</dbReference>
<dbReference type="SUPFAM" id="SSF88946">
    <property type="entry name" value="Sigma2 domain of RNA polymerase sigma factors"/>
    <property type="match status" value="1"/>
</dbReference>
<protein>
    <submittedName>
        <fullName evidence="1">Sigma factor</fullName>
    </submittedName>
</protein>
<comment type="caution">
    <text evidence="1">The sequence shown here is derived from an EMBL/GenBank/DDBJ whole genome shotgun (WGS) entry which is preliminary data.</text>
</comment>
<sequence>MKNNYSVAQRNAIVVEHLWCINAVIRQNRALMRTAGLDYDDVYQQLAIRLIRAVAGFDPDKGKLEQHIFAQLKFELLNCKTPYRLCGMTGLPKDYCKEKIIPFEAIQESCDLYEQAMTA</sequence>
<dbReference type="AlphaFoldDB" id="A0AAW6CD74"/>
<dbReference type="RefSeq" id="WP_195324937.1">
    <property type="nucleotide sequence ID" value="NZ_JADMVZ010000006.1"/>
</dbReference>
<gene>
    <name evidence="1" type="ORF">PNE06_03625</name>
</gene>
<evidence type="ECO:0000313" key="2">
    <source>
        <dbReference type="Proteomes" id="UP001211173"/>
    </source>
</evidence>
<proteinExistence type="predicted"/>
<dbReference type="Gene3D" id="1.10.1740.10">
    <property type="match status" value="1"/>
</dbReference>
<name>A0AAW6CD74_FLAPL</name>
<organism evidence="1 2">
    <name type="scientific">Flavonifractor plautii</name>
    <name type="common">Fusobacterium plautii</name>
    <dbReference type="NCBI Taxonomy" id="292800"/>
    <lineage>
        <taxon>Bacteria</taxon>
        <taxon>Bacillati</taxon>
        <taxon>Bacillota</taxon>
        <taxon>Clostridia</taxon>
        <taxon>Eubacteriales</taxon>
        <taxon>Oscillospiraceae</taxon>
        <taxon>Flavonifractor</taxon>
    </lineage>
</organism>